<comment type="similarity">
    <text evidence="1">Belongs to the LysR transcriptional regulatory family.</text>
</comment>
<dbReference type="PROSITE" id="PS50931">
    <property type="entry name" value="HTH_LYSR"/>
    <property type="match status" value="1"/>
</dbReference>
<dbReference type="PANTHER" id="PTHR30126:SF40">
    <property type="entry name" value="HTH-TYPE TRANSCRIPTIONAL REGULATOR GLTR"/>
    <property type="match status" value="1"/>
</dbReference>
<dbReference type="PANTHER" id="PTHR30126">
    <property type="entry name" value="HTH-TYPE TRANSCRIPTIONAL REGULATOR"/>
    <property type="match status" value="1"/>
</dbReference>
<dbReference type="SUPFAM" id="SSF53850">
    <property type="entry name" value="Periplasmic binding protein-like II"/>
    <property type="match status" value="1"/>
</dbReference>
<evidence type="ECO:0000256" key="4">
    <source>
        <dbReference type="ARBA" id="ARBA00023163"/>
    </source>
</evidence>
<dbReference type="CDD" id="cd05466">
    <property type="entry name" value="PBP2_LTTR_substrate"/>
    <property type="match status" value="1"/>
</dbReference>
<dbReference type="AlphaFoldDB" id="A0A7W7Y917"/>
<protein>
    <submittedName>
        <fullName evidence="6">DNA-binding transcriptional LysR family regulator</fullName>
    </submittedName>
</protein>
<dbReference type="Proteomes" id="UP000590740">
    <property type="component" value="Unassembled WGS sequence"/>
</dbReference>
<evidence type="ECO:0000256" key="1">
    <source>
        <dbReference type="ARBA" id="ARBA00009437"/>
    </source>
</evidence>
<name>A0A7W7Y917_9BACT</name>
<proteinExistence type="inferred from homology"/>
<accession>A0A7W7Y917</accession>
<evidence type="ECO:0000313" key="7">
    <source>
        <dbReference type="Proteomes" id="UP000590740"/>
    </source>
</evidence>
<dbReference type="Pfam" id="PF00126">
    <property type="entry name" value="HTH_1"/>
    <property type="match status" value="1"/>
</dbReference>
<dbReference type="EMBL" id="JACHIG010000002">
    <property type="protein sequence ID" value="MBB5031647.1"/>
    <property type="molecule type" value="Genomic_DNA"/>
</dbReference>
<dbReference type="InterPro" id="IPR036390">
    <property type="entry name" value="WH_DNA-bd_sf"/>
</dbReference>
<feature type="domain" description="HTH lysR-type" evidence="5">
    <location>
        <begin position="5"/>
        <end position="62"/>
    </location>
</feature>
<dbReference type="InterPro" id="IPR036388">
    <property type="entry name" value="WH-like_DNA-bd_sf"/>
</dbReference>
<keyword evidence="2" id="KW-0805">Transcription regulation</keyword>
<organism evidence="6 7">
    <name type="scientific">Prosthecobacter vanneervenii</name>
    <dbReference type="NCBI Taxonomy" id="48466"/>
    <lineage>
        <taxon>Bacteria</taxon>
        <taxon>Pseudomonadati</taxon>
        <taxon>Verrucomicrobiota</taxon>
        <taxon>Verrucomicrobiia</taxon>
        <taxon>Verrucomicrobiales</taxon>
        <taxon>Verrucomicrobiaceae</taxon>
        <taxon>Prosthecobacter</taxon>
    </lineage>
</organism>
<keyword evidence="7" id="KW-1185">Reference proteome</keyword>
<comment type="caution">
    <text evidence="6">The sequence shown here is derived from an EMBL/GenBank/DDBJ whole genome shotgun (WGS) entry which is preliminary data.</text>
</comment>
<reference evidence="6 7" key="1">
    <citation type="submission" date="2020-08" db="EMBL/GenBank/DDBJ databases">
        <title>Genomic Encyclopedia of Type Strains, Phase IV (KMG-IV): sequencing the most valuable type-strain genomes for metagenomic binning, comparative biology and taxonomic classification.</title>
        <authorList>
            <person name="Goeker M."/>
        </authorList>
    </citation>
    <scope>NUCLEOTIDE SEQUENCE [LARGE SCALE GENOMIC DNA]</scope>
    <source>
        <strain evidence="6 7">DSM 12252</strain>
    </source>
</reference>
<dbReference type="PRINTS" id="PR00039">
    <property type="entry name" value="HTHLYSR"/>
</dbReference>
<evidence type="ECO:0000259" key="5">
    <source>
        <dbReference type="PROSITE" id="PS50931"/>
    </source>
</evidence>
<gene>
    <name evidence="6" type="ORF">HNQ65_001215</name>
</gene>
<dbReference type="Gene3D" id="3.40.190.290">
    <property type="match status" value="1"/>
</dbReference>
<evidence type="ECO:0000313" key="6">
    <source>
        <dbReference type="EMBL" id="MBB5031647.1"/>
    </source>
</evidence>
<dbReference type="InterPro" id="IPR005119">
    <property type="entry name" value="LysR_subst-bd"/>
</dbReference>
<dbReference type="RefSeq" id="WP_184338585.1">
    <property type="nucleotide sequence ID" value="NZ_JACHIG010000002.1"/>
</dbReference>
<sequence length="304" mass="33899">MDQAIDTRQLRAFVRLARSGSFTQTGRELHLTQSAVSHAIKSLETDLGSTLFHRQGKRVHLTHAGRELLPHAESILQSMSHARSVLGTLDQTPRGRLRIGCTTAAAQFILPTVLREFKESFPLYEIKVTCGETPDTIDRLVNNEVDLAVSLRPMDVSRMNCHAIFDDELEFLVSPLHRWAQNKPKLKDAANETFIVASRNSLNFAMIQEYFLKNGVRLNSFIELGSSDAAVELAKLGIGVAIAAQWIARGEIEAGQLIALPLPKSKLKRRWIVSALKNRPLNLPERTFIGLCEEVGRRMGDGKL</sequence>
<dbReference type="GO" id="GO:0000976">
    <property type="term" value="F:transcription cis-regulatory region binding"/>
    <property type="evidence" value="ECO:0007669"/>
    <property type="project" value="TreeGrafter"/>
</dbReference>
<dbReference type="InterPro" id="IPR000847">
    <property type="entry name" value="LysR_HTH_N"/>
</dbReference>
<evidence type="ECO:0000256" key="3">
    <source>
        <dbReference type="ARBA" id="ARBA00023125"/>
    </source>
</evidence>
<dbReference type="FunFam" id="1.10.10.10:FF:000001">
    <property type="entry name" value="LysR family transcriptional regulator"/>
    <property type="match status" value="1"/>
</dbReference>
<dbReference type="Pfam" id="PF03466">
    <property type="entry name" value="LysR_substrate"/>
    <property type="match status" value="1"/>
</dbReference>
<keyword evidence="4" id="KW-0804">Transcription</keyword>
<dbReference type="Gene3D" id="1.10.10.10">
    <property type="entry name" value="Winged helix-like DNA-binding domain superfamily/Winged helix DNA-binding domain"/>
    <property type="match status" value="1"/>
</dbReference>
<evidence type="ECO:0000256" key="2">
    <source>
        <dbReference type="ARBA" id="ARBA00023015"/>
    </source>
</evidence>
<dbReference type="GO" id="GO:0003700">
    <property type="term" value="F:DNA-binding transcription factor activity"/>
    <property type="evidence" value="ECO:0007669"/>
    <property type="project" value="InterPro"/>
</dbReference>
<dbReference type="SUPFAM" id="SSF46785">
    <property type="entry name" value="Winged helix' DNA-binding domain"/>
    <property type="match status" value="1"/>
</dbReference>
<keyword evidence="3 6" id="KW-0238">DNA-binding</keyword>